<evidence type="ECO:0000313" key="1">
    <source>
        <dbReference type="EMBL" id="KKM18326.1"/>
    </source>
</evidence>
<reference evidence="1" key="1">
    <citation type="journal article" date="2015" name="Nature">
        <title>Complex archaea that bridge the gap between prokaryotes and eukaryotes.</title>
        <authorList>
            <person name="Spang A."/>
            <person name="Saw J.H."/>
            <person name="Jorgensen S.L."/>
            <person name="Zaremba-Niedzwiedzka K."/>
            <person name="Martijn J."/>
            <person name="Lind A.E."/>
            <person name="van Eijk R."/>
            <person name="Schleper C."/>
            <person name="Guy L."/>
            <person name="Ettema T.J."/>
        </authorList>
    </citation>
    <scope>NUCLEOTIDE SEQUENCE</scope>
</reference>
<dbReference type="EMBL" id="LAZR01014246">
    <property type="protein sequence ID" value="KKM18326.1"/>
    <property type="molecule type" value="Genomic_DNA"/>
</dbReference>
<organism evidence="1">
    <name type="scientific">marine sediment metagenome</name>
    <dbReference type="NCBI Taxonomy" id="412755"/>
    <lineage>
        <taxon>unclassified sequences</taxon>
        <taxon>metagenomes</taxon>
        <taxon>ecological metagenomes</taxon>
    </lineage>
</organism>
<gene>
    <name evidence="1" type="ORF">LCGC14_1666780</name>
</gene>
<name>A0A0F9HSE1_9ZZZZ</name>
<dbReference type="AlphaFoldDB" id="A0A0F9HSE1"/>
<protein>
    <submittedName>
        <fullName evidence="1">Uncharacterized protein</fullName>
    </submittedName>
</protein>
<sequence length="78" mass="8637">MDAKMKVIWVTEEGEEKLAQELPAGARININGVLTLKALEQEIISRLQKYGCVLAFGVRSVPSLMEWGAHLANTGRKQ</sequence>
<comment type="caution">
    <text evidence="1">The sequence shown here is derived from an EMBL/GenBank/DDBJ whole genome shotgun (WGS) entry which is preliminary data.</text>
</comment>
<proteinExistence type="predicted"/>
<accession>A0A0F9HSE1</accession>